<dbReference type="eggNOG" id="COG1051">
    <property type="taxonomic scope" value="Bacteria"/>
</dbReference>
<dbReference type="SUPFAM" id="SSF55811">
    <property type="entry name" value="Nudix"/>
    <property type="match status" value="1"/>
</dbReference>
<organism evidence="3 4">
    <name type="scientific">Lachnoclostridium phytofermentans (strain ATCC 700394 / DSM 18823 / ISDg)</name>
    <name type="common">Clostridium phytofermentans</name>
    <dbReference type="NCBI Taxonomy" id="357809"/>
    <lineage>
        <taxon>Bacteria</taxon>
        <taxon>Bacillati</taxon>
        <taxon>Bacillota</taxon>
        <taxon>Clostridia</taxon>
        <taxon>Lachnospirales</taxon>
        <taxon>Lachnospiraceae</taxon>
    </lineage>
</organism>
<accession>A9KM71</accession>
<keyword evidence="3" id="KW-0378">Hydrolase</keyword>
<dbReference type="EMBL" id="CP000885">
    <property type="protein sequence ID" value="ABX41414.1"/>
    <property type="molecule type" value="Genomic_DNA"/>
</dbReference>
<dbReference type="CDD" id="cd03674">
    <property type="entry name" value="NUDIX_Hydrolase"/>
    <property type="match status" value="1"/>
</dbReference>
<dbReference type="HOGENOM" id="CLU_101758_1_0_9"/>
<evidence type="ECO:0000313" key="4">
    <source>
        <dbReference type="Proteomes" id="UP000000370"/>
    </source>
</evidence>
<proteinExistence type="inferred from homology"/>
<feature type="domain" description="Nudix hydrolase" evidence="2">
    <location>
        <begin position="41"/>
        <end position="179"/>
    </location>
</feature>
<evidence type="ECO:0000313" key="3">
    <source>
        <dbReference type="EMBL" id="ABX41414.1"/>
    </source>
</evidence>
<dbReference type="PANTHER" id="PTHR43736:SF1">
    <property type="entry name" value="DIHYDRONEOPTERIN TRIPHOSPHATE DIPHOSPHATASE"/>
    <property type="match status" value="1"/>
</dbReference>
<keyword evidence="4" id="KW-1185">Reference proteome</keyword>
<dbReference type="InterPro" id="IPR000086">
    <property type="entry name" value="NUDIX_hydrolase_dom"/>
</dbReference>
<dbReference type="PANTHER" id="PTHR43736">
    <property type="entry name" value="ADP-RIBOSE PYROPHOSPHATASE"/>
    <property type="match status" value="1"/>
</dbReference>
<dbReference type="Proteomes" id="UP000000370">
    <property type="component" value="Chromosome"/>
</dbReference>
<protein>
    <submittedName>
        <fullName evidence="3">NUDIX hydrolase</fullName>
    </submittedName>
</protein>
<dbReference type="KEGG" id="cpy:Cphy_1034"/>
<evidence type="ECO:0000259" key="2">
    <source>
        <dbReference type="PROSITE" id="PS51462"/>
    </source>
</evidence>
<dbReference type="RefSeq" id="WP_012199060.1">
    <property type="nucleotide sequence ID" value="NC_010001.1"/>
</dbReference>
<dbReference type="InterPro" id="IPR015797">
    <property type="entry name" value="NUDIX_hydrolase-like_dom_sf"/>
</dbReference>
<dbReference type="GO" id="GO:0016787">
    <property type="term" value="F:hydrolase activity"/>
    <property type="evidence" value="ECO:0007669"/>
    <property type="project" value="UniProtKB-KW"/>
</dbReference>
<name>A9KM71_LACP7</name>
<dbReference type="STRING" id="357809.Cphy_1034"/>
<dbReference type="Pfam" id="PF00293">
    <property type="entry name" value="NUDIX"/>
    <property type="match status" value="1"/>
</dbReference>
<dbReference type="AlphaFoldDB" id="A9KM71"/>
<sequence>MTLYEQLQNYKPYNEQEEKDKEAMMWFMKHSENVFTRDNKIAHFSASSWLVNKDRTKVVMVYHNLYDSWAWTGGHADGDEDLLHVSIKEAEEETGLTNVIAVNPDIYSVEILTVDGHIKRGSYVSSHLHINVTYLLEADEEQELSVKLDENSGVRWFTLEEAVTACSEPWMKQIYQKLNEKLRRN</sequence>
<dbReference type="OrthoDB" id="9787880at2"/>
<reference evidence="4" key="1">
    <citation type="submission" date="2007-11" db="EMBL/GenBank/DDBJ databases">
        <title>Complete genome sequence of Clostridium phytofermentans ISDg.</title>
        <authorList>
            <person name="Leschine S.B."/>
            <person name="Warnick T.A."/>
            <person name="Blanchard J.L."/>
            <person name="Schnell D.J."/>
            <person name="Petit E.L."/>
            <person name="LaTouf W.G."/>
            <person name="Copeland A."/>
            <person name="Lucas S."/>
            <person name="Lapidus A."/>
            <person name="Barry K."/>
            <person name="Glavina del Rio T."/>
            <person name="Dalin E."/>
            <person name="Tice H."/>
            <person name="Pitluck S."/>
            <person name="Kiss H."/>
            <person name="Brettin T."/>
            <person name="Bruce D."/>
            <person name="Detter J.C."/>
            <person name="Han C."/>
            <person name="Kuske C."/>
            <person name="Schmutz J."/>
            <person name="Larimer F."/>
            <person name="Land M."/>
            <person name="Hauser L."/>
            <person name="Kyrpides N."/>
            <person name="Kim E.A."/>
            <person name="Richardson P."/>
        </authorList>
    </citation>
    <scope>NUCLEOTIDE SEQUENCE [LARGE SCALE GENOMIC DNA]</scope>
    <source>
        <strain evidence="4">ATCC 700394 / DSM 18823 / ISDg</strain>
    </source>
</reference>
<dbReference type="PROSITE" id="PS51462">
    <property type="entry name" value="NUDIX"/>
    <property type="match status" value="1"/>
</dbReference>
<comment type="similarity">
    <text evidence="1">Belongs to the Nudix hydrolase family.</text>
</comment>
<evidence type="ECO:0000256" key="1">
    <source>
        <dbReference type="ARBA" id="ARBA00005582"/>
    </source>
</evidence>
<gene>
    <name evidence="3" type="ordered locus">Cphy_1034</name>
</gene>
<dbReference type="Gene3D" id="3.90.79.10">
    <property type="entry name" value="Nucleoside Triphosphate Pyrophosphohydrolase"/>
    <property type="match status" value="1"/>
</dbReference>